<dbReference type="PANTHER" id="PTHR46181:SF3">
    <property type="entry name" value="MITOCHONDRIAL GLYCINE TRANSPORTER"/>
    <property type="match status" value="1"/>
</dbReference>
<protein>
    <submittedName>
        <fullName evidence="7">Uncharacterized protein</fullName>
    </submittedName>
</protein>
<evidence type="ECO:0000256" key="4">
    <source>
        <dbReference type="PROSITE-ProRule" id="PRU00282"/>
    </source>
</evidence>
<organism evidence="7">
    <name type="scientific">Haptolina ericina</name>
    <dbReference type="NCBI Taxonomy" id="156174"/>
    <lineage>
        <taxon>Eukaryota</taxon>
        <taxon>Haptista</taxon>
        <taxon>Haptophyta</taxon>
        <taxon>Prymnesiophyceae</taxon>
        <taxon>Prymnesiales</taxon>
        <taxon>Prymnesiaceae</taxon>
        <taxon>Haptolina</taxon>
    </lineage>
</organism>
<feature type="chain" id="PRO_5030654998" evidence="6">
    <location>
        <begin position="26"/>
        <end position="211"/>
    </location>
</feature>
<dbReference type="GO" id="GO:0016020">
    <property type="term" value="C:membrane"/>
    <property type="evidence" value="ECO:0007669"/>
    <property type="project" value="UniProtKB-SubCell"/>
</dbReference>
<evidence type="ECO:0000256" key="6">
    <source>
        <dbReference type="SAM" id="SignalP"/>
    </source>
</evidence>
<sequence length="211" mass="21987">MFGHLTGVKAAFATFTLGACSRAMAMVVFCPVRHPISNPSLHGIPPVAMPRGQITVLKTRAEVRGTSGCQRGLLGALAHLARTEGSAGLFSGLSAALLRDVPYSGLNLLLLRMLLENRLIALLPPASQAAAAGATSASFATLLTQPADVARTQQVLRAQKEKRQGTATVLAQVYRAGGLPALYVGGTARVATRAVQQAITWGVYEAMVGRG</sequence>
<dbReference type="GO" id="GO:0015187">
    <property type="term" value="F:glycine transmembrane transporter activity"/>
    <property type="evidence" value="ECO:0007669"/>
    <property type="project" value="TreeGrafter"/>
</dbReference>
<dbReference type="PANTHER" id="PTHR46181">
    <property type="entry name" value="MITOCHONDRIAL GLYCINE TRANSPORTER"/>
    <property type="match status" value="1"/>
</dbReference>
<dbReference type="AlphaFoldDB" id="A0A7S3B4D8"/>
<dbReference type="EMBL" id="HBHX01045317">
    <property type="protein sequence ID" value="CAE0124531.1"/>
    <property type="molecule type" value="Transcribed_RNA"/>
</dbReference>
<dbReference type="Pfam" id="PF00153">
    <property type="entry name" value="Mito_carr"/>
    <property type="match status" value="2"/>
</dbReference>
<evidence type="ECO:0000256" key="3">
    <source>
        <dbReference type="ARBA" id="ARBA00023136"/>
    </source>
</evidence>
<comment type="subcellular location">
    <subcellularLocation>
        <location evidence="1">Membrane</location>
        <topology evidence="1">Multi-pass membrane protein</topology>
    </subcellularLocation>
</comment>
<dbReference type="Gene3D" id="1.50.40.10">
    <property type="entry name" value="Mitochondrial carrier domain"/>
    <property type="match status" value="1"/>
</dbReference>
<feature type="repeat" description="Solcar" evidence="4">
    <location>
        <begin position="9"/>
        <end position="117"/>
    </location>
</feature>
<keyword evidence="2 4" id="KW-0812">Transmembrane</keyword>
<evidence type="ECO:0000256" key="2">
    <source>
        <dbReference type="ARBA" id="ARBA00022692"/>
    </source>
</evidence>
<keyword evidence="3 4" id="KW-0472">Membrane</keyword>
<dbReference type="GO" id="GO:0005739">
    <property type="term" value="C:mitochondrion"/>
    <property type="evidence" value="ECO:0007669"/>
    <property type="project" value="TreeGrafter"/>
</dbReference>
<dbReference type="GO" id="GO:1904983">
    <property type="term" value="P:glycine import into mitochondrion"/>
    <property type="evidence" value="ECO:0007669"/>
    <property type="project" value="TreeGrafter"/>
</dbReference>
<feature type="repeat" description="Solcar" evidence="4">
    <location>
        <begin position="124"/>
        <end position="210"/>
    </location>
</feature>
<reference evidence="7" key="1">
    <citation type="submission" date="2021-01" db="EMBL/GenBank/DDBJ databases">
        <authorList>
            <person name="Corre E."/>
            <person name="Pelletier E."/>
            <person name="Niang G."/>
            <person name="Scheremetjew M."/>
            <person name="Finn R."/>
            <person name="Kale V."/>
            <person name="Holt S."/>
            <person name="Cochrane G."/>
            <person name="Meng A."/>
            <person name="Brown T."/>
            <person name="Cohen L."/>
        </authorList>
    </citation>
    <scope>NUCLEOTIDE SEQUENCE</scope>
    <source>
        <strain evidence="7">CCMP281</strain>
    </source>
</reference>
<comment type="similarity">
    <text evidence="5">Belongs to the mitochondrial carrier (TC 2.A.29) family.</text>
</comment>
<dbReference type="PROSITE" id="PS50920">
    <property type="entry name" value="SOLCAR"/>
    <property type="match status" value="2"/>
</dbReference>
<dbReference type="InterPro" id="IPR023395">
    <property type="entry name" value="MCP_dom_sf"/>
</dbReference>
<name>A0A7S3B4D8_9EUKA</name>
<dbReference type="SUPFAM" id="SSF103506">
    <property type="entry name" value="Mitochondrial carrier"/>
    <property type="match status" value="1"/>
</dbReference>
<feature type="signal peptide" evidence="6">
    <location>
        <begin position="1"/>
        <end position="25"/>
    </location>
</feature>
<gene>
    <name evidence="7" type="ORF">HERI1096_LOCUS25100</name>
</gene>
<keyword evidence="5" id="KW-0813">Transport</keyword>
<proteinExistence type="inferred from homology"/>
<evidence type="ECO:0000313" key="7">
    <source>
        <dbReference type="EMBL" id="CAE0124531.1"/>
    </source>
</evidence>
<dbReference type="InterPro" id="IPR018108">
    <property type="entry name" value="MCP_transmembrane"/>
</dbReference>
<evidence type="ECO:0000256" key="5">
    <source>
        <dbReference type="RuleBase" id="RU000488"/>
    </source>
</evidence>
<evidence type="ECO:0000256" key="1">
    <source>
        <dbReference type="ARBA" id="ARBA00004141"/>
    </source>
</evidence>
<accession>A0A7S3B4D8</accession>
<keyword evidence="6" id="KW-0732">Signal</keyword>